<evidence type="ECO:0000313" key="3">
    <source>
        <dbReference type="EMBL" id="MFC5008194.1"/>
    </source>
</evidence>
<dbReference type="RefSeq" id="WP_380128844.1">
    <property type="nucleotide sequence ID" value="NZ_JBHSIU010000130.1"/>
</dbReference>
<gene>
    <name evidence="3" type="ORF">ACFPIJ_61575</name>
</gene>
<comment type="caution">
    <text evidence="3">The sequence shown here is derived from an EMBL/GenBank/DDBJ whole genome shotgun (WGS) entry which is preliminary data.</text>
</comment>
<evidence type="ECO:0000313" key="4">
    <source>
        <dbReference type="Proteomes" id="UP001595912"/>
    </source>
</evidence>
<feature type="region of interest" description="Disordered" evidence="1">
    <location>
        <begin position="105"/>
        <end position="136"/>
    </location>
</feature>
<protein>
    <submittedName>
        <fullName evidence="3">AfsA-related hotdog domain-containing protein</fullName>
    </submittedName>
</protein>
<reference evidence="4" key="1">
    <citation type="journal article" date="2019" name="Int. J. Syst. Evol. Microbiol.">
        <title>The Global Catalogue of Microorganisms (GCM) 10K type strain sequencing project: providing services to taxonomists for standard genome sequencing and annotation.</title>
        <authorList>
            <consortium name="The Broad Institute Genomics Platform"/>
            <consortium name="The Broad Institute Genome Sequencing Center for Infectious Disease"/>
            <person name="Wu L."/>
            <person name="Ma J."/>
        </authorList>
    </citation>
    <scope>NUCLEOTIDE SEQUENCE [LARGE SCALE GENOMIC DNA]</scope>
    <source>
        <strain evidence="4">CGMCC 4.7152</strain>
    </source>
</reference>
<feature type="compositionally biased region" description="Gly residues" evidence="1">
    <location>
        <begin position="115"/>
        <end position="129"/>
    </location>
</feature>
<dbReference type="EMBL" id="JBHSIU010000130">
    <property type="protein sequence ID" value="MFC5008194.1"/>
    <property type="molecule type" value="Genomic_DNA"/>
</dbReference>
<evidence type="ECO:0000259" key="2">
    <source>
        <dbReference type="Pfam" id="PF03756"/>
    </source>
</evidence>
<evidence type="ECO:0000256" key="1">
    <source>
        <dbReference type="SAM" id="MobiDB-lite"/>
    </source>
</evidence>
<organism evidence="3 4">
    <name type="scientific">Dactylosporangium cerinum</name>
    <dbReference type="NCBI Taxonomy" id="1434730"/>
    <lineage>
        <taxon>Bacteria</taxon>
        <taxon>Bacillati</taxon>
        <taxon>Actinomycetota</taxon>
        <taxon>Actinomycetes</taxon>
        <taxon>Micromonosporales</taxon>
        <taxon>Micromonosporaceae</taxon>
        <taxon>Dactylosporangium</taxon>
    </lineage>
</organism>
<proteinExistence type="predicted"/>
<feature type="domain" description="A-factor biosynthesis hotdog" evidence="2">
    <location>
        <begin position="141"/>
        <end position="259"/>
    </location>
</feature>
<name>A0ABV9WII4_9ACTN</name>
<sequence length="277" mass="28969">MRTVPLRVDRHHPFFFDHPVDHLPGNLLVAGLLGLADDVTGGALRRADRRLRLAFAFPAFGELDGPVELRCDQAGDTLGLTATQSVGDTVRDICRGTVTVLPGATRPTVAAPAGPGSGGTGSGGTGSGGTATPAGHAEPKLVHRADLSTVMLGAPTRTPAGEFTCPVLRCPALAAPADLRDPIEVIEAARQLVLMLGHIANGHPLDVHVVWIELTADIPAAPPADLPLRVSWRRPEGRPRARTAFDMGLHAGAADLGTVRLVTHTMSPVAYRKVRSA</sequence>
<keyword evidence="4" id="KW-1185">Reference proteome</keyword>
<dbReference type="Proteomes" id="UP001595912">
    <property type="component" value="Unassembled WGS sequence"/>
</dbReference>
<accession>A0ABV9WII4</accession>
<dbReference type="InterPro" id="IPR005509">
    <property type="entry name" value="AfsA_hotdog_dom"/>
</dbReference>
<dbReference type="Pfam" id="PF03756">
    <property type="entry name" value="AfsA"/>
    <property type="match status" value="1"/>
</dbReference>